<accession>C7RH00</accession>
<sequence>MLEETRKAIEVKNTLSFPISELSMLGVTLSSLLPYFRTITNTVDFQVDDMYKIANKSFGDTLKIAKNGNFWGAMLTPTGKSKFAQLSGIDLLSATTKTVGPIDPALILVAMMIHFVEKDIKQIKQDQKKILSFLEVENESQIEADVETLMEIVKNYKYNWDNLMIITNTHNVVMDIKNRSRKNILSFQKKINDEILKKQFFTGQVKINSRLADLVKKFKYYRLSLYIFSLSSLMEIMLAGNFKEDYILNIRNEIEKSSNEYRDYFMKSSFYLERIAKTGLEKNLFKGIGIVGKSAGKVIGSLPIIKKGPVDEYLKDKGDAIYKSSQEIEKSLLRNFAQLANPTTRILIDKIEDLNRIYNHTEEICFNKEKIYFL</sequence>
<dbReference type="Proteomes" id="UP000002294">
    <property type="component" value="Chromosome"/>
</dbReference>
<proteinExistence type="predicted"/>
<dbReference type="RefSeq" id="WP_015777664.1">
    <property type="nucleotide sequence ID" value="NC_013171.1"/>
</dbReference>
<protein>
    <submittedName>
        <fullName evidence="1">Uncharacterized protein</fullName>
    </submittedName>
</protein>
<gene>
    <name evidence="1" type="ordered locus">Apre_0732</name>
</gene>
<evidence type="ECO:0000313" key="2">
    <source>
        <dbReference type="Proteomes" id="UP000002294"/>
    </source>
</evidence>
<organism evidence="1 2">
    <name type="scientific">Anaerococcus prevotii (strain ATCC 9321 / DSM 20548 / JCM 6508 / NCTC 11806 / PC1)</name>
    <name type="common">Peptostreptococcus prevotii</name>
    <name type="synonym">Peptococcus prevotii</name>
    <dbReference type="NCBI Taxonomy" id="525919"/>
    <lineage>
        <taxon>Bacteria</taxon>
        <taxon>Bacillati</taxon>
        <taxon>Bacillota</taxon>
        <taxon>Tissierellia</taxon>
        <taxon>Tissierellales</taxon>
        <taxon>Peptoniphilaceae</taxon>
        <taxon>Anaerococcus</taxon>
    </lineage>
</organism>
<dbReference type="eggNOG" id="ENOG502Z7RI">
    <property type="taxonomic scope" value="Bacteria"/>
</dbReference>
<reference evidence="1 2" key="1">
    <citation type="journal article" date="2009" name="Stand. Genomic Sci.">
        <title>Complete genome sequence of Anaerococcus prevotii type strain (PC1).</title>
        <authorList>
            <person name="Labutti K."/>
            <person name="Pukall R."/>
            <person name="Steenblock K."/>
            <person name="Glavina Del Rio T."/>
            <person name="Tice H."/>
            <person name="Copeland A."/>
            <person name="Cheng J.F."/>
            <person name="Lucas S."/>
            <person name="Chen F."/>
            <person name="Nolan M."/>
            <person name="Bruce D."/>
            <person name="Goodwin L."/>
            <person name="Pitluck S."/>
            <person name="Ivanova N."/>
            <person name="Mavromatis K."/>
            <person name="Ovchinnikova G."/>
            <person name="Pati A."/>
            <person name="Chen A."/>
            <person name="Palaniappan K."/>
            <person name="Land M."/>
            <person name="Hauser L."/>
            <person name="Chang Y.J."/>
            <person name="Jeffries C.D."/>
            <person name="Chain P."/>
            <person name="Saunders E."/>
            <person name="Brettin T."/>
            <person name="Detter J.C."/>
            <person name="Han C."/>
            <person name="Goker M."/>
            <person name="Bristow J."/>
            <person name="Eisen J.A."/>
            <person name="Markowitz V."/>
            <person name="Hugenholtz P."/>
            <person name="Kyrpides N.C."/>
            <person name="Klenk H.P."/>
            <person name="Lapidus A."/>
        </authorList>
    </citation>
    <scope>NUCLEOTIDE SEQUENCE [LARGE SCALE GENOMIC DNA]</scope>
    <source>
        <strain evidence="2">ATCC 9321 / DSM 20548 / JCM 6508 / NCTC 11806 / PC1</strain>
    </source>
</reference>
<dbReference type="EMBL" id="CP001708">
    <property type="protein sequence ID" value="ACV28761.1"/>
    <property type="molecule type" value="Genomic_DNA"/>
</dbReference>
<keyword evidence="2" id="KW-1185">Reference proteome</keyword>
<dbReference type="KEGG" id="apr:Apre_0732"/>
<evidence type="ECO:0000313" key="1">
    <source>
        <dbReference type="EMBL" id="ACV28761.1"/>
    </source>
</evidence>
<dbReference type="OrthoDB" id="1776516at2"/>
<name>C7RH00_ANAPD</name>
<dbReference type="HOGENOM" id="CLU_057330_0_0_9"/>
<dbReference type="AlphaFoldDB" id="C7RH00"/>
<dbReference type="STRING" id="525919.Apre_0732"/>